<organism evidence="6 7">
    <name type="scientific">Methylocystis heyeri</name>
    <dbReference type="NCBI Taxonomy" id="391905"/>
    <lineage>
        <taxon>Bacteria</taxon>
        <taxon>Pseudomonadati</taxon>
        <taxon>Pseudomonadota</taxon>
        <taxon>Alphaproteobacteria</taxon>
        <taxon>Hyphomicrobiales</taxon>
        <taxon>Methylocystaceae</taxon>
        <taxon>Methylocystis</taxon>
    </lineage>
</organism>
<feature type="domain" description="OmpR/PhoB-type" evidence="5">
    <location>
        <begin position="125"/>
        <end position="224"/>
    </location>
</feature>
<keyword evidence="1 3" id="KW-0238">DNA-binding</keyword>
<feature type="domain" description="Response regulatory" evidence="4">
    <location>
        <begin position="2"/>
        <end position="116"/>
    </location>
</feature>
<evidence type="ECO:0000256" key="1">
    <source>
        <dbReference type="ARBA" id="ARBA00023125"/>
    </source>
</evidence>
<dbReference type="Gene3D" id="6.10.250.690">
    <property type="match status" value="1"/>
</dbReference>
<dbReference type="GO" id="GO:0000976">
    <property type="term" value="F:transcription cis-regulatory region binding"/>
    <property type="evidence" value="ECO:0007669"/>
    <property type="project" value="TreeGrafter"/>
</dbReference>
<evidence type="ECO:0000313" key="6">
    <source>
        <dbReference type="EMBL" id="QGM44954.1"/>
    </source>
</evidence>
<dbReference type="CDD" id="cd00383">
    <property type="entry name" value="trans_reg_C"/>
    <property type="match status" value="1"/>
</dbReference>
<name>A0A6B8K9J4_9HYPH</name>
<dbReference type="PANTHER" id="PTHR48111">
    <property type="entry name" value="REGULATOR OF RPOS"/>
    <property type="match status" value="1"/>
</dbReference>
<dbReference type="GO" id="GO:0032993">
    <property type="term" value="C:protein-DNA complex"/>
    <property type="evidence" value="ECO:0007669"/>
    <property type="project" value="TreeGrafter"/>
</dbReference>
<dbReference type="PROSITE" id="PS51755">
    <property type="entry name" value="OMPR_PHOB"/>
    <property type="match status" value="1"/>
</dbReference>
<dbReference type="SMART" id="SM00862">
    <property type="entry name" value="Trans_reg_C"/>
    <property type="match status" value="1"/>
</dbReference>
<dbReference type="SUPFAM" id="SSF52172">
    <property type="entry name" value="CheY-like"/>
    <property type="match status" value="1"/>
</dbReference>
<dbReference type="InterPro" id="IPR039420">
    <property type="entry name" value="WalR-like"/>
</dbReference>
<dbReference type="Pfam" id="PF00072">
    <property type="entry name" value="Response_reg"/>
    <property type="match status" value="1"/>
</dbReference>
<dbReference type="AlphaFoldDB" id="A0A6B8K9J4"/>
<dbReference type="OrthoDB" id="9802426at2"/>
<dbReference type="InterPro" id="IPR036388">
    <property type="entry name" value="WH-like_DNA-bd_sf"/>
</dbReference>
<dbReference type="Proteomes" id="UP000309061">
    <property type="component" value="Chromosome"/>
</dbReference>
<protein>
    <submittedName>
        <fullName evidence="6">Response regulator</fullName>
    </submittedName>
</protein>
<dbReference type="GO" id="GO:0006355">
    <property type="term" value="P:regulation of DNA-templated transcription"/>
    <property type="evidence" value="ECO:0007669"/>
    <property type="project" value="InterPro"/>
</dbReference>
<dbReference type="EMBL" id="CP046052">
    <property type="protein sequence ID" value="QGM44954.1"/>
    <property type="molecule type" value="Genomic_DNA"/>
</dbReference>
<dbReference type="Gene3D" id="1.10.10.10">
    <property type="entry name" value="Winged helix-like DNA-binding domain superfamily/Winged helix DNA-binding domain"/>
    <property type="match status" value="1"/>
</dbReference>
<dbReference type="Pfam" id="PF00486">
    <property type="entry name" value="Trans_reg_C"/>
    <property type="match status" value="1"/>
</dbReference>
<evidence type="ECO:0000256" key="2">
    <source>
        <dbReference type="PROSITE-ProRule" id="PRU00169"/>
    </source>
</evidence>
<dbReference type="PANTHER" id="PTHR48111:SF36">
    <property type="entry name" value="TRANSCRIPTIONAL REGULATORY PROTEIN CUTR"/>
    <property type="match status" value="1"/>
</dbReference>
<dbReference type="InterPro" id="IPR001789">
    <property type="entry name" value="Sig_transdc_resp-reg_receiver"/>
</dbReference>
<reference evidence="6 7" key="1">
    <citation type="submission" date="2019-11" db="EMBL/GenBank/DDBJ databases">
        <title>The genome sequence of Methylocystis heyeri.</title>
        <authorList>
            <person name="Oshkin I.Y."/>
            <person name="Miroshnikov K."/>
            <person name="Dedysh S.N."/>
        </authorList>
    </citation>
    <scope>NUCLEOTIDE SEQUENCE [LARGE SCALE GENOMIC DNA]</scope>
    <source>
        <strain evidence="6 7">H2</strain>
    </source>
</reference>
<dbReference type="PROSITE" id="PS50110">
    <property type="entry name" value="RESPONSE_REGULATORY"/>
    <property type="match status" value="1"/>
</dbReference>
<dbReference type="InterPro" id="IPR001867">
    <property type="entry name" value="OmpR/PhoB-type_DNA-bd"/>
</dbReference>
<feature type="DNA-binding region" description="OmpR/PhoB-type" evidence="3">
    <location>
        <begin position="125"/>
        <end position="224"/>
    </location>
</feature>
<feature type="modified residue" description="4-aspartylphosphate" evidence="2">
    <location>
        <position position="51"/>
    </location>
</feature>
<dbReference type="GO" id="GO:0005829">
    <property type="term" value="C:cytosol"/>
    <property type="evidence" value="ECO:0007669"/>
    <property type="project" value="TreeGrafter"/>
</dbReference>
<dbReference type="SMART" id="SM00448">
    <property type="entry name" value="REC"/>
    <property type="match status" value="1"/>
</dbReference>
<dbReference type="GO" id="GO:0000156">
    <property type="term" value="F:phosphorelay response regulator activity"/>
    <property type="evidence" value="ECO:0007669"/>
    <property type="project" value="TreeGrafter"/>
</dbReference>
<keyword evidence="2" id="KW-0597">Phosphoprotein</keyword>
<dbReference type="Gene3D" id="3.40.50.2300">
    <property type="match status" value="1"/>
</dbReference>
<proteinExistence type="predicted"/>
<dbReference type="RefSeq" id="WP_136495246.1">
    <property type="nucleotide sequence ID" value="NZ_CP046052.1"/>
</dbReference>
<gene>
    <name evidence="6" type="ORF">H2LOC_004215</name>
</gene>
<sequence>MRILVVEDEVELARLIADRLERSGFEVKLAPTLRDARDALAAGSYSLALLDRRLPDGDSVSLIPDLRRSHTGVRVIMLTALDTVADKIAGLDSGADDYLTKPFDINELLARIRANLRRSGEGSAEPPITVGALSFDLRSREVNVHGRPMVLHRRELALLDALIRRDGRATPRETLLEEVYAGEEEGFQSNALDALVSRLRKHLNENEAGVVIHPIRGIGYMLAKAQP</sequence>
<evidence type="ECO:0000259" key="5">
    <source>
        <dbReference type="PROSITE" id="PS51755"/>
    </source>
</evidence>
<evidence type="ECO:0000259" key="4">
    <source>
        <dbReference type="PROSITE" id="PS50110"/>
    </source>
</evidence>
<evidence type="ECO:0000313" key="7">
    <source>
        <dbReference type="Proteomes" id="UP000309061"/>
    </source>
</evidence>
<evidence type="ECO:0000256" key="3">
    <source>
        <dbReference type="PROSITE-ProRule" id="PRU01091"/>
    </source>
</evidence>
<accession>A0A6B8K9J4</accession>
<dbReference type="KEGG" id="mhey:H2LOC_004215"/>
<keyword evidence="7" id="KW-1185">Reference proteome</keyword>
<dbReference type="InterPro" id="IPR011006">
    <property type="entry name" value="CheY-like_superfamily"/>
</dbReference>